<dbReference type="AlphaFoldDB" id="A0A3A6TU26"/>
<evidence type="ECO:0000313" key="1">
    <source>
        <dbReference type="EMBL" id="RJY16418.1"/>
    </source>
</evidence>
<gene>
    <name evidence="1" type="ORF">D5R81_09020</name>
</gene>
<dbReference type="Proteomes" id="UP000273022">
    <property type="component" value="Unassembled WGS sequence"/>
</dbReference>
<comment type="caution">
    <text evidence="1">The sequence shown here is derived from an EMBL/GenBank/DDBJ whole genome shotgun (WGS) entry which is preliminary data.</text>
</comment>
<proteinExistence type="predicted"/>
<organism evidence="1 2">
    <name type="scientific">Parashewanella spongiae</name>
    <dbReference type="NCBI Taxonomy" id="342950"/>
    <lineage>
        <taxon>Bacteria</taxon>
        <taxon>Pseudomonadati</taxon>
        <taxon>Pseudomonadota</taxon>
        <taxon>Gammaproteobacteria</taxon>
        <taxon>Alteromonadales</taxon>
        <taxon>Shewanellaceae</taxon>
        <taxon>Parashewanella</taxon>
    </lineage>
</organism>
<dbReference type="OrthoDB" id="9951570at2"/>
<evidence type="ECO:0000313" key="2">
    <source>
        <dbReference type="Proteomes" id="UP000273022"/>
    </source>
</evidence>
<dbReference type="RefSeq" id="WP_121853327.1">
    <property type="nucleotide sequence ID" value="NZ_CP037952.1"/>
</dbReference>
<sequence>MSVFPHQVNNLLSISDYPQEEICNDFCLPVRRQLVYEIPTTSPSYDAVIARSKQFEMEQFLNVNTYGRDIKLILPDENDWTQLCKFDDFIGKNIKSIDKQKHSTTCRKLYLHDPELYLWLYKVSQQELRDNADSAMQYRGVSLDWSRSYYCAKHSVDIPEDSFNWRKLACPDEMLRKVSRSRKFSHSVNHLKRLKNAQAVSSPKYLRFAMDDSVRTKVLRRILKVWCKELLKIPSNKQCVDALSFRDGLKSFLRETSTNSEMSEELQNQGQILLDMANALIRSGLDNRQRDFKCFPKTLKLYICRISD</sequence>
<reference evidence="1 2" key="1">
    <citation type="submission" date="2018-09" db="EMBL/GenBank/DDBJ databases">
        <title>Phylogeny of the Shewanellaceae, and recommendation for two new genera, Pseudoshewanella and Parashewanella.</title>
        <authorList>
            <person name="Wang G."/>
        </authorList>
    </citation>
    <scope>NUCLEOTIDE SEQUENCE [LARGE SCALE GENOMIC DNA]</scope>
    <source>
        <strain evidence="1 2">KCTC 22492</strain>
    </source>
</reference>
<dbReference type="EMBL" id="QYYH01000047">
    <property type="protein sequence ID" value="RJY16418.1"/>
    <property type="molecule type" value="Genomic_DNA"/>
</dbReference>
<name>A0A3A6TU26_9GAMM</name>
<keyword evidence="2" id="KW-1185">Reference proteome</keyword>
<protein>
    <submittedName>
        <fullName evidence="1">Uncharacterized protein</fullName>
    </submittedName>
</protein>
<accession>A0A3A6TU26</accession>